<dbReference type="InterPro" id="IPR051057">
    <property type="entry name" value="PI-PLC_domain"/>
</dbReference>
<keyword evidence="2" id="KW-1185">Reference proteome</keyword>
<dbReference type="PANTHER" id="PTHR13593">
    <property type="match status" value="1"/>
</dbReference>
<proteinExistence type="predicted"/>
<accession>A0AA36IV28</accession>
<dbReference type="AlphaFoldDB" id="A0AA36IV28"/>
<evidence type="ECO:0000313" key="1">
    <source>
        <dbReference type="EMBL" id="CAJ1394435.1"/>
    </source>
</evidence>
<sequence>MMRKVCNFVGENSRFGPFNLSEVYPAHGGFTSVTLESILLDILSFLNTNPKEVAVLGLNDLFEIENLTSFGAAVAQLVEHQSRVQLIRAEDWMQTLEALQSSNRRLAVFLKDNSTEGILPSDQYLVENWNDEIMASDDFERIKSWLEQDATQHAALPRQKFYAFSAHPSKNPSRTTAQLLSQGSEPMLKFQRQWFQGYFPAFAEQLVESNRSLVLNGISTDFVEESGAFMLAMRLQNFCASRLWTGGQLCNRYNVAECTRRCSALSAALGAGLGLLAAKQLGFQAKLAYNAAFVCGATAGAALGSARWLWQGKDVSFCGRLVLGALMCETFQQVVHNKFCNLLFRCNCTWEWAGGWDNCNVHNATGPRCPWCVARQSISWTTDCLPLALMLLTFAEANCRGWPWLLQLLLPVLSFLLLGHLASRFLQNAACKDVAQSAKGIAC</sequence>
<protein>
    <submittedName>
        <fullName evidence="1">Uncharacterized protein</fullName>
    </submittedName>
</protein>
<name>A0AA36IV28_9DINO</name>
<dbReference type="EMBL" id="CAUJNA010002846">
    <property type="protein sequence ID" value="CAJ1394435.1"/>
    <property type="molecule type" value="Genomic_DNA"/>
</dbReference>
<reference evidence="1" key="1">
    <citation type="submission" date="2023-08" db="EMBL/GenBank/DDBJ databases">
        <authorList>
            <person name="Chen Y."/>
            <person name="Shah S."/>
            <person name="Dougan E. K."/>
            <person name="Thang M."/>
            <person name="Chan C."/>
        </authorList>
    </citation>
    <scope>NUCLEOTIDE SEQUENCE</scope>
</reference>
<comment type="caution">
    <text evidence="1">The sequence shown here is derived from an EMBL/GenBank/DDBJ whole genome shotgun (WGS) entry which is preliminary data.</text>
</comment>
<dbReference type="GO" id="GO:0008081">
    <property type="term" value="F:phosphoric diester hydrolase activity"/>
    <property type="evidence" value="ECO:0007669"/>
    <property type="project" value="InterPro"/>
</dbReference>
<dbReference type="PANTHER" id="PTHR13593:SF140">
    <property type="entry name" value="PLC-LIKE PHOSPHODIESTERASE"/>
    <property type="match status" value="1"/>
</dbReference>
<gene>
    <name evidence="1" type="ORF">EVOR1521_LOCUS19089</name>
</gene>
<dbReference type="Gene3D" id="3.20.20.190">
    <property type="entry name" value="Phosphatidylinositol (PI) phosphodiesterase"/>
    <property type="match status" value="1"/>
</dbReference>
<dbReference type="GO" id="GO:0006629">
    <property type="term" value="P:lipid metabolic process"/>
    <property type="evidence" value="ECO:0007669"/>
    <property type="project" value="InterPro"/>
</dbReference>
<dbReference type="Proteomes" id="UP001178507">
    <property type="component" value="Unassembled WGS sequence"/>
</dbReference>
<dbReference type="SUPFAM" id="SSF51695">
    <property type="entry name" value="PLC-like phosphodiesterases"/>
    <property type="match status" value="1"/>
</dbReference>
<evidence type="ECO:0000313" key="2">
    <source>
        <dbReference type="Proteomes" id="UP001178507"/>
    </source>
</evidence>
<organism evidence="1 2">
    <name type="scientific">Effrenium voratum</name>
    <dbReference type="NCBI Taxonomy" id="2562239"/>
    <lineage>
        <taxon>Eukaryota</taxon>
        <taxon>Sar</taxon>
        <taxon>Alveolata</taxon>
        <taxon>Dinophyceae</taxon>
        <taxon>Suessiales</taxon>
        <taxon>Symbiodiniaceae</taxon>
        <taxon>Effrenium</taxon>
    </lineage>
</organism>
<dbReference type="InterPro" id="IPR017946">
    <property type="entry name" value="PLC-like_Pdiesterase_TIM-brl"/>
</dbReference>